<dbReference type="Gene3D" id="3.30.300.20">
    <property type="match status" value="2"/>
</dbReference>
<dbReference type="SUPFAM" id="SSF50249">
    <property type="entry name" value="Nucleic acid-binding proteins"/>
    <property type="match status" value="1"/>
</dbReference>
<protein>
    <recommendedName>
        <fullName evidence="7">Transcription termination/antitermination protein NusA</fullName>
    </recommendedName>
</protein>
<dbReference type="GO" id="GO:0031564">
    <property type="term" value="P:transcription antitermination"/>
    <property type="evidence" value="ECO:0007669"/>
    <property type="project" value="UniProtKB-UniRule"/>
</dbReference>
<dbReference type="InterPro" id="IPR003029">
    <property type="entry name" value="S1_domain"/>
</dbReference>
<dbReference type="RefSeq" id="WP_321534578.1">
    <property type="nucleotide sequence ID" value="NZ_JARGDL010000001.1"/>
</dbReference>
<evidence type="ECO:0000313" key="9">
    <source>
        <dbReference type="EMBL" id="MDF1610812.1"/>
    </source>
</evidence>
<keyword evidence="6 7" id="KW-0804">Transcription</keyword>
<keyword evidence="5 7" id="KW-0805">Transcription regulation</keyword>
<dbReference type="PROSITE" id="PS50126">
    <property type="entry name" value="S1"/>
    <property type="match status" value="1"/>
</dbReference>
<dbReference type="InterPro" id="IPR009019">
    <property type="entry name" value="KH_sf_prok-type"/>
</dbReference>
<dbReference type="Proteomes" id="UP001221302">
    <property type="component" value="Unassembled WGS sequence"/>
</dbReference>
<dbReference type="InterPro" id="IPR004087">
    <property type="entry name" value="KH_dom"/>
</dbReference>
<dbReference type="GO" id="GO:0003723">
    <property type="term" value="F:RNA binding"/>
    <property type="evidence" value="ECO:0007669"/>
    <property type="project" value="UniProtKB-UniRule"/>
</dbReference>
<keyword evidence="2 7" id="KW-0963">Cytoplasm</keyword>
<dbReference type="SUPFAM" id="SSF54814">
    <property type="entry name" value="Prokaryotic type KH domain (KH-domain type II)"/>
    <property type="match status" value="2"/>
</dbReference>
<sequence length="416" mass="47903">MNSEIVESFSQMVREKSIDKDVLVDIIQKIFGLMVKKKYGEKAKFEIVVNMDKGDIEIFLERTIVENVEDPATEISIDEVNEKGNPDELEVGEDYVEKLELKDFGRRLVNLARQNLNQKIREIEKELIYREYNEMIGEIVVGDIYQVRRNDVLINHNKNELLLPRDEQIPREKYRKGDTIRAVIKEVKQNQNGDPLIIISRADNLFLRRLFEIEIPEIYDGVIEIKGIAREPGERAKVAVESNDSRIDAVGACVGMKGVRIHAIVRELNNENIDVINYSDDPVIFIQRCLAPAKLKQIEIDEEEKKCIVTADSDQISLIVGRNGVNIRLAMKLTGYNIEVIRLEKQLEEYEEDVELPELREELGSDIVDILIENNFETAVEVLRAGVDKLKEIQGIDEAKAKEIIEILENQFEEEE</sequence>
<evidence type="ECO:0000256" key="5">
    <source>
        <dbReference type="ARBA" id="ARBA00023015"/>
    </source>
</evidence>
<dbReference type="PANTHER" id="PTHR22648">
    <property type="entry name" value="TRANSCRIPTION TERMINATION FACTOR NUSA"/>
    <property type="match status" value="1"/>
</dbReference>
<evidence type="ECO:0000256" key="4">
    <source>
        <dbReference type="ARBA" id="ARBA00022884"/>
    </source>
</evidence>
<evidence type="ECO:0000256" key="6">
    <source>
        <dbReference type="ARBA" id="ARBA00023163"/>
    </source>
</evidence>
<dbReference type="InterPro" id="IPR013735">
    <property type="entry name" value="TF_NusA_N"/>
</dbReference>
<proteinExistence type="inferred from homology"/>
<dbReference type="InterPro" id="IPR025249">
    <property type="entry name" value="TF_NusA_KH_1st"/>
</dbReference>
<dbReference type="GO" id="GO:0000166">
    <property type="term" value="F:nucleotide binding"/>
    <property type="evidence" value="ECO:0007669"/>
    <property type="project" value="InterPro"/>
</dbReference>
<dbReference type="Pfam" id="PF13184">
    <property type="entry name" value="KH_NusA_1st"/>
    <property type="match status" value="1"/>
</dbReference>
<dbReference type="SMART" id="SM00322">
    <property type="entry name" value="KH"/>
    <property type="match status" value="2"/>
</dbReference>
<dbReference type="InterPro" id="IPR010213">
    <property type="entry name" value="TF_NusA"/>
</dbReference>
<organism evidence="9 10">
    <name type="scientific">Stygiobacter electus</name>
    <dbReference type="NCBI Taxonomy" id="3032292"/>
    <lineage>
        <taxon>Bacteria</taxon>
        <taxon>Pseudomonadati</taxon>
        <taxon>Ignavibacteriota</taxon>
        <taxon>Ignavibacteria</taxon>
        <taxon>Ignavibacteriales</taxon>
        <taxon>Melioribacteraceae</taxon>
        <taxon>Stygiobacter</taxon>
    </lineage>
</organism>
<comment type="subcellular location">
    <subcellularLocation>
        <location evidence="7">Cytoplasm</location>
    </subcellularLocation>
</comment>
<dbReference type="FunFam" id="3.30.300.20:FF:000002">
    <property type="entry name" value="Transcription termination/antitermination protein NusA"/>
    <property type="match status" value="1"/>
</dbReference>
<keyword evidence="10" id="KW-1185">Reference proteome</keyword>
<evidence type="ECO:0000259" key="8">
    <source>
        <dbReference type="PROSITE" id="PS50126"/>
    </source>
</evidence>
<accession>A0AAE3NY05</accession>
<comment type="subunit">
    <text evidence="7">Monomer. Binds directly to the core enzyme of the DNA-dependent RNA polymerase and to nascent RNA.</text>
</comment>
<dbReference type="HAMAP" id="MF_00945_B">
    <property type="entry name" value="NusA_B"/>
    <property type="match status" value="1"/>
</dbReference>
<dbReference type="Gene3D" id="3.30.1480.10">
    <property type="entry name" value="NusA, N-terminal domain"/>
    <property type="match status" value="1"/>
</dbReference>
<dbReference type="GO" id="GO:0005829">
    <property type="term" value="C:cytosol"/>
    <property type="evidence" value="ECO:0007669"/>
    <property type="project" value="TreeGrafter"/>
</dbReference>
<comment type="function">
    <text evidence="7">Participates in both transcription termination and antitermination.</text>
</comment>
<dbReference type="InterPro" id="IPR010995">
    <property type="entry name" value="DNA_repair_Rad51/TF_NusA_a-hlx"/>
</dbReference>
<evidence type="ECO:0000256" key="7">
    <source>
        <dbReference type="HAMAP-Rule" id="MF_00945"/>
    </source>
</evidence>
<comment type="caution">
    <text evidence="9">The sequence shown here is derived from an EMBL/GenBank/DDBJ whole genome shotgun (WGS) entry which is preliminary data.</text>
</comment>
<dbReference type="Gene3D" id="1.10.150.20">
    <property type="entry name" value="5' to 3' exonuclease, C-terminal subdomain"/>
    <property type="match status" value="1"/>
</dbReference>
<dbReference type="InterPro" id="IPR012340">
    <property type="entry name" value="NA-bd_OB-fold"/>
</dbReference>
<name>A0AAE3NY05_9BACT</name>
<dbReference type="SUPFAM" id="SSF47794">
    <property type="entry name" value="Rad51 N-terminal domain-like"/>
    <property type="match status" value="1"/>
</dbReference>
<dbReference type="AlphaFoldDB" id="A0AAE3NY05"/>
<dbReference type="NCBIfam" id="TIGR01953">
    <property type="entry name" value="NusA"/>
    <property type="match status" value="1"/>
</dbReference>
<dbReference type="PANTHER" id="PTHR22648:SF0">
    <property type="entry name" value="TRANSCRIPTION TERMINATION_ANTITERMINATION PROTEIN NUSA"/>
    <property type="match status" value="1"/>
</dbReference>
<evidence type="ECO:0000313" key="10">
    <source>
        <dbReference type="Proteomes" id="UP001221302"/>
    </source>
</evidence>
<dbReference type="Pfam" id="PF08529">
    <property type="entry name" value="NusA_N"/>
    <property type="match status" value="1"/>
</dbReference>
<dbReference type="CDD" id="cd22529">
    <property type="entry name" value="KH-II_NusA_rpt2"/>
    <property type="match status" value="1"/>
</dbReference>
<dbReference type="InterPro" id="IPR030842">
    <property type="entry name" value="TF_NusA_bacterial"/>
</dbReference>
<dbReference type="SUPFAM" id="SSF69705">
    <property type="entry name" value="Transcription factor NusA, N-terminal domain"/>
    <property type="match status" value="1"/>
</dbReference>
<dbReference type="CDD" id="cd02134">
    <property type="entry name" value="KH-II_NusA_rpt1"/>
    <property type="match status" value="1"/>
</dbReference>
<dbReference type="Gene3D" id="2.40.50.140">
    <property type="entry name" value="Nucleic acid-binding proteins"/>
    <property type="match status" value="1"/>
</dbReference>
<gene>
    <name evidence="7 9" type="primary">nusA</name>
    <name evidence="9" type="ORF">P0M35_01495</name>
</gene>
<dbReference type="InterPro" id="IPR058582">
    <property type="entry name" value="KH_NusA_2nd"/>
</dbReference>
<reference evidence="9" key="1">
    <citation type="submission" date="2023-03" db="EMBL/GenBank/DDBJ databases">
        <title>Stygiobacter electus gen. nov., sp. nov., facultatively anaerobic thermotolerant bacterium of the class Ignavibacteria from a well of Yessentuki mineral water deposit.</title>
        <authorList>
            <person name="Podosokorskaya O.A."/>
            <person name="Elcheninov A.G."/>
            <person name="Petrova N.F."/>
            <person name="Zavarzina D.G."/>
            <person name="Kublanov I.V."/>
            <person name="Merkel A.Y."/>
        </authorList>
    </citation>
    <scope>NUCLEOTIDE SEQUENCE</scope>
    <source>
        <strain evidence="9">09-Me</strain>
    </source>
</reference>
<evidence type="ECO:0000256" key="2">
    <source>
        <dbReference type="ARBA" id="ARBA00022490"/>
    </source>
</evidence>
<dbReference type="InterPro" id="IPR036555">
    <property type="entry name" value="NusA_N_sf"/>
</dbReference>
<keyword evidence="3 7" id="KW-0889">Transcription antitermination</keyword>
<dbReference type="InterPro" id="IPR015946">
    <property type="entry name" value="KH_dom-like_a/b"/>
</dbReference>
<evidence type="ECO:0000256" key="3">
    <source>
        <dbReference type="ARBA" id="ARBA00022814"/>
    </source>
</evidence>
<evidence type="ECO:0000256" key="1">
    <source>
        <dbReference type="ARBA" id="ARBA00022472"/>
    </source>
</evidence>
<keyword evidence="4 7" id="KW-0694">RNA-binding</keyword>
<dbReference type="EMBL" id="JARGDL010000001">
    <property type="protein sequence ID" value="MDF1610812.1"/>
    <property type="molecule type" value="Genomic_DNA"/>
</dbReference>
<dbReference type="Pfam" id="PF26594">
    <property type="entry name" value="KH_NusA_2nd"/>
    <property type="match status" value="1"/>
</dbReference>
<dbReference type="GO" id="GO:0006353">
    <property type="term" value="P:DNA-templated transcription termination"/>
    <property type="evidence" value="ECO:0007669"/>
    <property type="project" value="UniProtKB-UniRule"/>
</dbReference>
<dbReference type="GO" id="GO:0003700">
    <property type="term" value="F:DNA-binding transcription factor activity"/>
    <property type="evidence" value="ECO:0007669"/>
    <property type="project" value="InterPro"/>
</dbReference>
<keyword evidence="1 7" id="KW-0806">Transcription termination</keyword>
<dbReference type="CDD" id="cd04455">
    <property type="entry name" value="S1_NusA"/>
    <property type="match status" value="1"/>
</dbReference>
<comment type="similarity">
    <text evidence="7">Belongs to the NusA family.</text>
</comment>
<feature type="domain" description="S1 motif" evidence="8">
    <location>
        <begin position="137"/>
        <end position="202"/>
    </location>
</feature>